<evidence type="ECO:0000256" key="3">
    <source>
        <dbReference type="ARBA" id="ARBA00022723"/>
    </source>
</evidence>
<evidence type="ECO:0000256" key="11">
    <source>
        <dbReference type="ARBA" id="ARBA00025529"/>
    </source>
</evidence>
<evidence type="ECO:0000256" key="2">
    <source>
        <dbReference type="ARBA" id="ARBA00022670"/>
    </source>
</evidence>
<evidence type="ECO:0000313" key="16">
    <source>
        <dbReference type="Proteomes" id="UP000054359"/>
    </source>
</evidence>
<evidence type="ECO:0000256" key="4">
    <source>
        <dbReference type="ARBA" id="ARBA00022729"/>
    </source>
</evidence>
<keyword evidence="9" id="KW-1015">Disulfide bond</keyword>
<evidence type="ECO:0000256" key="9">
    <source>
        <dbReference type="ARBA" id="ARBA00023157"/>
    </source>
</evidence>
<dbReference type="PROSITE" id="PS51864">
    <property type="entry name" value="ASTACIN"/>
    <property type="match status" value="1"/>
</dbReference>
<feature type="binding site" evidence="12">
    <location>
        <position position="159"/>
    </location>
    <ligand>
        <name>Zn(2+)</name>
        <dbReference type="ChEBI" id="CHEBI:29105"/>
        <note>catalytic</note>
    </ligand>
</feature>
<evidence type="ECO:0000256" key="6">
    <source>
        <dbReference type="ARBA" id="ARBA00022833"/>
    </source>
</evidence>
<feature type="binding site" evidence="12">
    <location>
        <position position="153"/>
    </location>
    <ligand>
        <name>Zn(2+)</name>
        <dbReference type="ChEBI" id="CHEBI:29105"/>
        <note>catalytic</note>
    </ligand>
</feature>
<dbReference type="Pfam" id="PF01400">
    <property type="entry name" value="Astacin"/>
    <property type="match status" value="1"/>
</dbReference>
<dbReference type="InterPro" id="IPR024079">
    <property type="entry name" value="MetalloPept_cat_dom_sf"/>
</dbReference>
<evidence type="ECO:0000256" key="13">
    <source>
        <dbReference type="RuleBase" id="RU361183"/>
    </source>
</evidence>
<dbReference type="SUPFAM" id="SSF55486">
    <property type="entry name" value="Metalloproteases ('zincins'), catalytic domain"/>
    <property type="match status" value="1"/>
</dbReference>
<evidence type="ECO:0000259" key="14">
    <source>
        <dbReference type="PROSITE" id="PS51864"/>
    </source>
</evidence>
<dbReference type="InterPro" id="IPR034035">
    <property type="entry name" value="Astacin-like_dom"/>
</dbReference>
<keyword evidence="7 12" id="KW-0482">Metalloprotease</keyword>
<evidence type="ECO:0000313" key="15">
    <source>
        <dbReference type="EMBL" id="KFM75784.1"/>
    </source>
</evidence>
<dbReference type="InterPro" id="IPR006026">
    <property type="entry name" value="Peptidase_Metallo"/>
</dbReference>
<feature type="binding site" evidence="12">
    <location>
        <position position="149"/>
    </location>
    <ligand>
        <name>Zn(2+)</name>
        <dbReference type="ChEBI" id="CHEBI:29105"/>
        <note>catalytic</note>
    </ligand>
</feature>
<proteinExistence type="predicted"/>
<keyword evidence="8" id="KW-0865">Zymogen</keyword>
<evidence type="ECO:0000256" key="10">
    <source>
        <dbReference type="ARBA" id="ARBA00023180"/>
    </source>
</evidence>
<keyword evidence="6 12" id="KW-0862">Zinc</keyword>
<evidence type="ECO:0000256" key="12">
    <source>
        <dbReference type="PROSITE-ProRule" id="PRU01211"/>
    </source>
</evidence>
<dbReference type="Proteomes" id="UP000054359">
    <property type="component" value="Unassembled WGS sequence"/>
</dbReference>
<reference evidence="15 16" key="1">
    <citation type="submission" date="2013-11" db="EMBL/GenBank/DDBJ databases">
        <title>Genome sequencing of Stegodyphus mimosarum.</title>
        <authorList>
            <person name="Bechsgaard J."/>
        </authorList>
    </citation>
    <scope>NUCLEOTIDE SEQUENCE [LARGE SCALE GENOMIC DNA]</scope>
</reference>
<dbReference type="PRINTS" id="PR00480">
    <property type="entry name" value="ASTACIN"/>
</dbReference>
<comment type="cofactor">
    <cofactor evidence="12 13">
        <name>Zn(2+)</name>
        <dbReference type="ChEBI" id="CHEBI:29105"/>
    </cofactor>
    <text evidence="12 13">Binds 1 zinc ion per subunit.</text>
</comment>
<comment type="function">
    <text evidence="11">Zinc metalloprotease. Provoques deadhesion of endothelial cells from cell cultures, and also degradation of fibronectin, fibrinogen and gelatin in vitro. Its role in the venom is not fully understood but it might act as a spreading factor that facilitates diffusion of other venom toxins. Alternatively, it might be involved in the proteolytic processing of other venom toxins or it might play a role in extra-oral digestion of prey.</text>
</comment>
<keyword evidence="5 12" id="KW-0378">Hydrolase</keyword>
<comment type="subunit">
    <text evidence="1">Monomer.</text>
</comment>
<dbReference type="OrthoDB" id="291007at2759"/>
<comment type="caution">
    <text evidence="12">Lacks conserved residue(s) required for the propagation of feature annotation.</text>
</comment>
<dbReference type="GO" id="GO:0006508">
    <property type="term" value="P:proteolysis"/>
    <property type="evidence" value="ECO:0007669"/>
    <property type="project" value="UniProtKB-KW"/>
</dbReference>
<feature type="signal peptide" evidence="13">
    <location>
        <begin position="1"/>
        <end position="27"/>
    </location>
</feature>
<dbReference type="PANTHER" id="PTHR10127:SF780">
    <property type="entry name" value="METALLOENDOPEPTIDASE"/>
    <property type="match status" value="1"/>
</dbReference>
<evidence type="ECO:0000256" key="7">
    <source>
        <dbReference type="ARBA" id="ARBA00023049"/>
    </source>
</evidence>
<keyword evidence="10" id="KW-0325">Glycoprotein</keyword>
<feature type="chain" id="PRO_5005106469" description="Metalloendopeptidase" evidence="13">
    <location>
        <begin position="28"/>
        <end position="258"/>
    </location>
</feature>
<feature type="domain" description="Peptidase M12A" evidence="14">
    <location>
        <begin position="58"/>
        <end position="258"/>
    </location>
</feature>
<keyword evidence="2 12" id="KW-0645">Protease</keyword>
<keyword evidence="3 12" id="KW-0479">Metal-binding</keyword>
<dbReference type="InterPro" id="IPR001506">
    <property type="entry name" value="Peptidase_M12A"/>
</dbReference>
<dbReference type="SMART" id="SM00235">
    <property type="entry name" value="ZnMc"/>
    <property type="match status" value="1"/>
</dbReference>
<feature type="non-terminal residue" evidence="15">
    <location>
        <position position="258"/>
    </location>
</feature>
<organism evidence="15 16">
    <name type="scientific">Stegodyphus mimosarum</name>
    <name type="common">African social velvet spider</name>
    <dbReference type="NCBI Taxonomy" id="407821"/>
    <lineage>
        <taxon>Eukaryota</taxon>
        <taxon>Metazoa</taxon>
        <taxon>Ecdysozoa</taxon>
        <taxon>Arthropoda</taxon>
        <taxon>Chelicerata</taxon>
        <taxon>Arachnida</taxon>
        <taxon>Araneae</taxon>
        <taxon>Araneomorphae</taxon>
        <taxon>Entelegynae</taxon>
        <taxon>Eresoidea</taxon>
        <taxon>Eresidae</taxon>
        <taxon>Stegodyphus</taxon>
    </lineage>
</organism>
<dbReference type="PANTHER" id="PTHR10127">
    <property type="entry name" value="DISCOIDIN, CUB, EGF, LAMININ , AND ZINC METALLOPROTEASE DOMAIN CONTAINING"/>
    <property type="match status" value="1"/>
</dbReference>
<dbReference type="GO" id="GO:0008270">
    <property type="term" value="F:zinc ion binding"/>
    <property type="evidence" value="ECO:0007669"/>
    <property type="project" value="UniProtKB-UniRule"/>
</dbReference>
<evidence type="ECO:0000256" key="1">
    <source>
        <dbReference type="ARBA" id="ARBA00011245"/>
    </source>
</evidence>
<protein>
    <recommendedName>
        <fullName evidence="13">Metalloendopeptidase</fullName>
        <ecNumber evidence="13">3.4.24.-</ecNumber>
    </recommendedName>
</protein>
<keyword evidence="16" id="KW-1185">Reference proteome</keyword>
<dbReference type="EMBL" id="KK119470">
    <property type="protein sequence ID" value="KFM75784.1"/>
    <property type="molecule type" value="Genomic_DNA"/>
</dbReference>
<gene>
    <name evidence="15" type="ORF">X975_03409</name>
</gene>
<evidence type="ECO:0000256" key="8">
    <source>
        <dbReference type="ARBA" id="ARBA00023145"/>
    </source>
</evidence>
<sequence>MMAVMFAMNYLLVSLILFFKSLTFVTSENTNPTENRLLGLYQGDILLRNGTTYSFERNAVTAANARWPNGVVYYTLDDIYTDSDKEVIRSAIEEFEKQTCIKWVERTDEDDYVEIYNEQGCFSELGRMGGVQSMSLESPSCMKKGVIMHEMMHALGFLHEQSRPDRDDYIQVLWENIIRGMEPNFQKLSPLELNDLGLDYDYRSIMHYTAHMFAIDRSQPTIEPVNHRESLGNLGYGQKYGVFTDLDLQKINKFYECD</sequence>
<dbReference type="STRING" id="407821.A0A087UEJ5"/>
<dbReference type="Gene3D" id="3.40.390.10">
    <property type="entry name" value="Collagenase (Catalytic Domain)"/>
    <property type="match status" value="1"/>
</dbReference>
<evidence type="ECO:0000256" key="5">
    <source>
        <dbReference type="ARBA" id="ARBA00022801"/>
    </source>
</evidence>
<dbReference type="OMA" id="FSPKWGP"/>
<accession>A0A087UEJ5</accession>
<dbReference type="FunFam" id="3.40.390.10:FF:000015">
    <property type="entry name" value="Meprin A subunit"/>
    <property type="match status" value="1"/>
</dbReference>
<feature type="active site" evidence="12">
    <location>
        <position position="150"/>
    </location>
</feature>
<keyword evidence="4 13" id="KW-0732">Signal</keyword>
<dbReference type="CDD" id="cd04280">
    <property type="entry name" value="ZnMc_astacin_like"/>
    <property type="match status" value="1"/>
</dbReference>
<dbReference type="GO" id="GO:0004222">
    <property type="term" value="F:metalloendopeptidase activity"/>
    <property type="evidence" value="ECO:0007669"/>
    <property type="project" value="UniProtKB-UniRule"/>
</dbReference>
<dbReference type="EC" id="3.4.24.-" evidence="13"/>
<name>A0A087UEJ5_STEMI</name>
<dbReference type="AlphaFoldDB" id="A0A087UEJ5"/>